<evidence type="ECO:0000313" key="4">
    <source>
        <dbReference type="Proteomes" id="UP000230405"/>
    </source>
</evidence>
<evidence type="ECO:0000313" key="3">
    <source>
        <dbReference type="EMBL" id="PIZ99768.1"/>
    </source>
</evidence>
<dbReference type="Proteomes" id="UP000230405">
    <property type="component" value="Unassembled WGS sequence"/>
</dbReference>
<gene>
    <name evidence="3" type="ORF">COX77_00515</name>
</gene>
<accession>A0A2M7VGE3</accession>
<dbReference type="InterPro" id="IPR003156">
    <property type="entry name" value="DHHA1_dom"/>
</dbReference>
<dbReference type="SUPFAM" id="SSF64182">
    <property type="entry name" value="DHH phosphoesterases"/>
    <property type="match status" value="1"/>
</dbReference>
<comment type="caution">
    <text evidence="3">The sequence shown here is derived from an EMBL/GenBank/DDBJ whole genome shotgun (WGS) entry which is preliminary data.</text>
</comment>
<dbReference type="InterPro" id="IPR001667">
    <property type="entry name" value="DDH_dom"/>
</dbReference>
<dbReference type="Gene3D" id="3.90.1640.10">
    <property type="entry name" value="inorganic pyrophosphatase (n-terminal core)"/>
    <property type="match status" value="1"/>
</dbReference>
<reference evidence="4" key="1">
    <citation type="submission" date="2017-09" db="EMBL/GenBank/DDBJ databases">
        <title>Depth-based differentiation of microbial function through sediment-hosted aquifers and enrichment of novel symbionts in the deep terrestrial subsurface.</title>
        <authorList>
            <person name="Probst A.J."/>
            <person name="Ladd B."/>
            <person name="Jarett J.K."/>
            <person name="Geller-Mcgrath D.E."/>
            <person name="Sieber C.M.K."/>
            <person name="Emerson J.B."/>
            <person name="Anantharaman K."/>
            <person name="Thomas B.C."/>
            <person name="Malmstrom R."/>
            <person name="Stieglmeier M."/>
            <person name="Klingl A."/>
            <person name="Woyke T."/>
            <person name="Ryan C.M."/>
            <person name="Banfield J.F."/>
        </authorList>
    </citation>
    <scope>NUCLEOTIDE SEQUENCE [LARGE SCALE GENOMIC DNA]</scope>
</reference>
<evidence type="ECO:0008006" key="5">
    <source>
        <dbReference type="Google" id="ProtNLM"/>
    </source>
</evidence>
<dbReference type="Gene3D" id="3.10.310.30">
    <property type="match status" value="1"/>
</dbReference>
<evidence type="ECO:0000259" key="1">
    <source>
        <dbReference type="Pfam" id="PF01368"/>
    </source>
</evidence>
<proteinExistence type="predicted"/>
<name>A0A2M7VGE3_9BACT</name>
<evidence type="ECO:0000259" key="2">
    <source>
        <dbReference type="Pfam" id="PF02272"/>
    </source>
</evidence>
<sequence>MNDQITTLQIKAAITRAKRIGLISHRNPDGDATGSVTALIEVLKSWKKEHIAYCAGEMPANFDFIPHATTIINQEEKFLQFDPDLIIVLDSGSLDYAGVTQMLKNLEPIPAQPSPTDQLGQKKKFQLINIDHHITNIGYGDINYLDPKASSTCEIIFRLLRGWQFPINVNIATSLLNGIMTDTGGLTNPATSPAALQVASQLLKYGVNYKKIIEYNDRIKKTSLLKLWGVALERLIFDPEKKCVITFLTKEDFTNFAVDDDKLEGLSNFLATINNIDFTLLLIEKGDNLVKGSLRTTKDHIDVARLAKELGGGGHQKAAGFTIEGRLFYNGKQIKIIPNN</sequence>
<dbReference type="Pfam" id="PF02272">
    <property type="entry name" value="DHHA1"/>
    <property type="match status" value="1"/>
</dbReference>
<feature type="domain" description="DHHA1" evidence="2">
    <location>
        <begin position="255"/>
        <end position="324"/>
    </location>
</feature>
<dbReference type="InterPro" id="IPR051319">
    <property type="entry name" value="Oligoribo/pAp-PDE_c-di-AMP_PDE"/>
</dbReference>
<dbReference type="GO" id="GO:0003676">
    <property type="term" value="F:nucleic acid binding"/>
    <property type="evidence" value="ECO:0007669"/>
    <property type="project" value="InterPro"/>
</dbReference>
<dbReference type="EMBL" id="PFPO01000012">
    <property type="protein sequence ID" value="PIZ99768.1"/>
    <property type="molecule type" value="Genomic_DNA"/>
</dbReference>
<feature type="domain" description="DDH" evidence="1">
    <location>
        <begin position="20"/>
        <end position="179"/>
    </location>
</feature>
<protein>
    <recommendedName>
        <fullName evidence="5">DDH domain-containing protein</fullName>
    </recommendedName>
</protein>
<dbReference type="PANTHER" id="PTHR47618">
    <property type="entry name" value="BIFUNCTIONAL OLIGORIBONUCLEASE AND PAP PHOSPHATASE NRNA"/>
    <property type="match status" value="1"/>
</dbReference>
<dbReference type="PANTHER" id="PTHR47618:SF1">
    <property type="entry name" value="BIFUNCTIONAL OLIGORIBONUCLEASE AND PAP PHOSPHATASE NRNA"/>
    <property type="match status" value="1"/>
</dbReference>
<dbReference type="InterPro" id="IPR038763">
    <property type="entry name" value="DHH_sf"/>
</dbReference>
<dbReference type="AlphaFoldDB" id="A0A2M7VGE3"/>
<dbReference type="Pfam" id="PF01368">
    <property type="entry name" value="DHH"/>
    <property type="match status" value="1"/>
</dbReference>
<organism evidence="3 4">
    <name type="scientific">Candidatus Komeilibacteria bacterium CG_4_10_14_0_2_um_filter_37_10</name>
    <dbReference type="NCBI Taxonomy" id="1974470"/>
    <lineage>
        <taxon>Bacteria</taxon>
        <taxon>Candidatus Komeiliibacteriota</taxon>
    </lineage>
</organism>